<evidence type="ECO:0000313" key="2">
    <source>
        <dbReference type="EMBL" id="QNP41566.1"/>
    </source>
</evidence>
<feature type="signal peptide" evidence="1">
    <location>
        <begin position="1"/>
        <end position="21"/>
    </location>
</feature>
<dbReference type="EMBL" id="CP060820">
    <property type="protein sequence ID" value="QNP41566.1"/>
    <property type="molecule type" value="Genomic_DNA"/>
</dbReference>
<keyword evidence="3" id="KW-1185">Reference proteome</keyword>
<accession>A0A7H0FZV0</accession>
<proteinExistence type="predicted"/>
<sequence length="98" mass="10683">MKTKFSIVVLSLTLAPGVALAGQGAVLEVKDLAEATGLSSRQVQMVLGARTAFAEYRVCYDRVAARFERSLGSQRYQDLMAGREITLDNGVRIHLAVR</sequence>
<evidence type="ECO:0000313" key="3">
    <source>
        <dbReference type="Proteomes" id="UP000516018"/>
    </source>
</evidence>
<dbReference type="KEGG" id="lsx:H8B22_04990"/>
<evidence type="ECO:0000256" key="1">
    <source>
        <dbReference type="SAM" id="SignalP"/>
    </source>
</evidence>
<organism evidence="2 3">
    <name type="scientific">Agrilutibacter terrestris</name>
    <dbReference type="NCBI Taxonomy" id="2865112"/>
    <lineage>
        <taxon>Bacteria</taxon>
        <taxon>Pseudomonadati</taxon>
        <taxon>Pseudomonadota</taxon>
        <taxon>Gammaproteobacteria</taxon>
        <taxon>Lysobacterales</taxon>
        <taxon>Lysobacteraceae</taxon>
        <taxon>Agrilutibacter</taxon>
    </lineage>
</organism>
<gene>
    <name evidence="2" type="ORF">H8B22_04990</name>
</gene>
<keyword evidence="1" id="KW-0732">Signal</keyword>
<name>A0A7H0FZV0_9GAMM</name>
<dbReference type="RefSeq" id="WP_187713002.1">
    <property type="nucleotide sequence ID" value="NZ_CP060820.1"/>
</dbReference>
<dbReference type="Proteomes" id="UP000516018">
    <property type="component" value="Chromosome"/>
</dbReference>
<dbReference type="AlphaFoldDB" id="A0A7H0FZV0"/>
<protein>
    <submittedName>
        <fullName evidence="2">Uncharacterized protein</fullName>
    </submittedName>
</protein>
<reference evidence="2 3" key="1">
    <citation type="submission" date="2020-08" db="EMBL/GenBank/DDBJ databases">
        <title>Lysobacter sp. II4 sp. nov., isolated from soil.</title>
        <authorList>
            <person name="Woo C.Y."/>
            <person name="Kim J."/>
        </authorList>
    </citation>
    <scope>NUCLEOTIDE SEQUENCE [LARGE SCALE GENOMIC DNA]</scope>
    <source>
        <strain evidence="2 3">II4</strain>
    </source>
</reference>
<feature type="chain" id="PRO_5028864561" evidence="1">
    <location>
        <begin position="22"/>
        <end position="98"/>
    </location>
</feature>